<dbReference type="EMBL" id="LSBI01000004">
    <property type="protein sequence ID" value="OAQ90615.1"/>
    <property type="molecule type" value="Genomic_DNA"/>
</dbReference>
<dbReference type="Gene3D" id="3.40.605.10">
    <property type="entry name" value="Aldehyde Dehydrogenase, Chain A, domain 1"/>
    <property type="match status" value="1"/>
</dbReference>
<dbReference type="FunFam" id="3.40.605.10:FF:000026">
    <property type="entry name" value="Aldehyde dehydrogenase, putative"/>
    <property type="match status" value="1"/>
</dbReference>
<evidence type="ECO:0000259" key="5">
    <source>
        <dbReference type="Pfam" id="PF00171"/>
    </source>
</evidence>
<dbReference type="SUPFAM" id="SSF53720">
    <property type="entry name" value="ALDH-like"/>
    <property type="match status" value="1"/>
</dbReference>
<dbReference type="AlphaFoldDB" id="A0A179HJR4"/>
<reference evidence="6 7" key="1">
    <citation type="submission" date="2016-02" db="EMBL/GenBank/DDBJ databases">
        <title>Biosynthesis of antibiotic leucinostatins and their inhibition on Phytophthora in bio-control Purpureocillium lilacinum.</title>
        <authorList>
            <person name="Wang G."/>
            <person name="Liu Z."/>
            <person name="Lin R."/>
            <person name="Li E."/>
            <person name="Mao Z."/>
            <person name="Ling J."/>
            <person name="Yin W."/>
            <person name="Xie B."/>
        </authorList>
    </citation>
    <scope>NUCLEOTIDE SEQUENCE [LARGE SCALE GENOMIC DNA]</scope>
    <source>
        <strain evidence="6">PLFJ-1</strain>
    </source>
</reference>
<dbReference type="KEGG" id="plj:28886903"/>
<dbReference type="Pfam" id="PF00171">
    <property type="entry name" value="Aldedh"/>
    <property type="match status" value="1"/>
</dbReference>
<gene>
    <name evidence="6" type="ORF">VFPFJ_04774</name>
</gene>
<keyword evidence="2" id="KW-0560">Oxidoreductase</keyword>
<evidence type="ECO:0000313" key="6">
    <source>
        <dbReference type="EMBL" id="OAQ90615.1"/>
    </source>
</evidence>
<name>A0A179HJR4_PURLI</name>
<dbReference type="InterPro" id="IPR016161">
    <property type="entry name" value="Ald_DH/histidinol_DH"/>
</dbReference>
<feature type="domain" description="Aldehyde dehydrogenase" evidence="5">
    <location>
        <begin position="21"/>
        <end position="481"/>
    </location>
</feature>
<dbReference type="PANTHER" id="PTHR11699">
    <property type="entry name" value="ALDEHYDE DEHYDROGENASE-RELATED"/>
    <property type="match status" value="1"/>
</dbReference>
<dbReference type="GO" id="GO:0004029">
    <property type="term" value="F:aldehyde dehydrogenase (NAD+) activity"/>
    <property type="evidence" value="ECO:0007669"/>
    <property type="project" value="UniProtKB-EC"/>
</dbReference>
<dbReference type="GeneID" id="28886903"/>
<organism evidence="6 7">
    <name type="scientific">Purpureocillium lilacinum</name>
    <name type="common">Paecilomyces lilacinus</name>
    <dbReference type="NCBI Taxonomy" id="33203"/>
    <lineage>
        <taxon>Eukaryota</taxon>
        <taxon>Fungi</taxon>
        <taxon>Dikarya</taxon>
        <taxon>Ascomycota</taxon>
        <taxon>Pezizomycotina</taxon>
        <taxon>Sordariomycetes</taxon>
        <taxon>Hypocreomycetidae</taxon>
        <taxon>Hypocreales</taxon>
        <taxon>Ophiocordycipitaceae</taxon>
        <taxon>Purpureocillium</taxon>
    </lineage>
</organism>
<evidence type="ECO:0000256" key="2">
    <source>
        <dbReference type="ARBA" id="ARBA00023002"/>
    </source>
</evidence>
<evidence type="ECO:0000256" key="4">
    <source>
        <dbReference type="ARBA" id="ARBA00049194"/>
    </source>
</evidence>
<comment type="catalytic activity">
    <reaction evidence="4">
        <text>an aldehyde + NAD(+) + H2O = a carboxylate + NADH + 2 H(+)</text>
        <dbReference type="Rhea" id="RHEA:16185"/>
        <dbReference type="ChEBI" id="CHEBI:15377"/>
        <dbReference type="ChEBI" id="CHEBI:15378"/>
        <dbReference type="ChEBI" id="CHEBI:17478"/>
        <dbReference type="ChEBI" id="CHEBI:29067"/>
        <dbReference type="ChEBI" id="CHEBI:57540"/>
        <dbReference type="ChEBI" id="CHEBI:57945"/>
        <dbReference type="EC" id="1.2.1.3"/>
    </reaction>
</comment>
<evidence type="ECO:0000256" key="3">
    <source>
        <dbReference type="ARBA" id="ARBA00024226"/>
    </source>
</evidence>
<dbReference type="InterPro" id="IPR015590">
    <property type="entry name" value="Aldehyde_DH_dom"/>
</dbReference>
<dbReference type="FunFam" id="3.40.605.10:FF:000007">
    <property type="entry name" value="NAD/NADP-dependent betaine aldehyde dehydrogenase"/>
    <property type="match status" value="1"/>
</dbReference>
<dbReference type="InterPro" id="IPR016163">
    <property type="entry name" value="Ald_DH_C"/>
</dbReference>
<dbReference type="FunFam" id="3.40.309.10:FF:000012">
    <property type="entry name" value="Betaine aldehyde dehydrogenase"/>
    <property type="match status" value="1"/>
</dbReference>
<dbReference type="Gene3D" id="3.40.309.10">
    <property type="entry name" value="Aldehyde Dehydrogenase, Chain A, domain 2"/>
    <property type="match status" value="1"/>
</dbReference>
<accession>A0A179HJR4</accession>
<evidence type="ECO:0000313" key="7">
    <source>
        <dbReference type="Proteomes" id="UP000078340"/>
    </source>
</evidence>
<dbReference type="OMA" id="HVMFGGE"/>
<proteinExistence type="inferred from homology"/>
<evidence type="ECO:0000256" key="1">
    <source>
        <dbReference type="ARBA" id="ARBA00009986"/>
    </source>
</evidence>
<protein>
    <recommendedName>
        <fullName evidence="3">aldehyde dehydrogenase (NAD(+))</fullName>
        <ecNumber evidence="3">1.2.1.3</ecNumber>
    </recommendedName>
</protein>
<dbReference type="InterPro" id="IPR016162">
    <property type="entry name" value="Ald_DH_N"/>
</dbReference>
<sequence>MAHTVEIQVPTGLFIDNKFVAATDSQTIDIENPSTGAHLATVSAAQAADVNRAVKSSLAAFTTSWRHSEPSTRRALLNRLADLIERDANELASIEAVDAGMLYRMSLGLSVAQAAETCRYFAGWTDKLDGQSMRIAEGMAYTQREPIGVCSAIVPWNAPLMITVWKLAPALAAGNTLIIKTPEVAPLYGQKLAQLIVEAGFPPGVVNILCGLGTVAGQTLAEHPLVRKVSFTGSAAVGRRILESSARTNLKRVTVELGGKGPTCVFADADWENALAHVTAGITVHNGQICAAGSRIYVQDEIYDRFVAEFSKRTRDAVAGDPLLDSTVKGPLVSAAQRARVEGYIQKALREDTKLLHGDASSHASPKGHFVPNTAFVDVQPSATIMREEVFGPVASIARFRTEEEVIALANDSEYGLSAAVFTSDVTRAMRISDAVECGQVTVNMWGTVNANTPFGGYKQSGFGRDLGKEGLDEWTNVKCVKVNLGLSRL</sequence>
<dbReference type="STRING" id="33203.A0A179HJR4"/>
<dbReference type="EC" id="1.2.1.3" evidence="3"/>
<comment type="similarity">
    <text evidence="1">Belongs to the aldehyde dehydrogenase family.</text>
</comment>
<dbReference type="Proteomes" id="UP000078340">
    <property type="component" value="Unassembled WGS sequence"/>
</dbReference>
<dbReference type="GO" id="GO:0046394">
    <property type="term" value="P:carboxylic acid biosynthetic process"/>
    <property type="evidence" value="ECO:0007669"/>
    <property type="project" value="UniProtKB-ARBA"/>
</dbReference>
<comment type="caution">
    <text evidence="6">The sequence shown here is derived from an EMBL/GenBank/DDBJ whole genome shotgun (WGS) entry which is preliminary data.</text>
</comment>